<dbReference type="Gene3D" id="2.60.120.260">
    <property type="entry name" value="Galactose-binding domain-like"/>
    <property type="match status" value="1"/>
</dbReference>
<gene>
    <name evidence="6" type="ORF">PLOB_00029689</name>
</gene>
<dbReference type="Pfam" id="PF00431">
    <property type="entry name" value="CUB"/>
    <property type="match status" value="4"/>
</dbReference>
<accession>A0ABN8RZZ6</accession>
<dbReference type="Proteomes" id="UP001159405">
    <property type="component" value="Unassembled WGS sequence"/>
</dbReference>
<feature type="domain" description="CUB" evidence="4">
    <location>
        <begin position="20"/>
        <end position="137"/>
    </location>
</feature>
<evidence type="ECO:0000259" key="5">
    <source>
        <dbReference type="PROSITE" id="PS50022"/>
    </source>
</evidence>
<feature type="domain" description="CUB" evidence="4">
    <location>
        <begin position="667"/>
        <end position="737"/>
    </location>
</feature>
<dbReference type="SMART" id="SM00042">
    <property type="entry name" value="CUB"/>
    <property type="match status" value="4"/>
</dbReference>
<dbReference type="SUPFAM" id="SSF49785">
    <property type="entry name" value="Galactose-binding domain-like"/>
    <property type="match status" value="1"/>
</dbReference>
<keyword evidence="7" id="KW-1185">Reference proteome</keyword>
<dbReference type="SMART" id="SM00231">
    <property type="entry name" value="FA58C"/>
    <property type="match status" value="1"/>
</dbReference>
<feature type="domain" description="CUB" evidence="4">
    <location>
        <begin position="262"/>
        <end position="379"/>
    </location>
</feature>
<feature type="non-terminal residue" evidence="6">
    <location>
        <position position="1"/>
    </location>
</feature>
<dbReference type="InterPro" id="IPR000421">
    <property type="entry name" value="FA58C"/>
</dbReference>
<dbReference type="Pfam" id="PF00754">
    <property type="entry name" value="F5_F8_type_C"/>
    <property type="match status" value="1"/>
</dbReference>
<evidence type="ECO:0000259" key="4">
    <source>
        <dbReference type="PROSITE" id="PS01180"/>
    </source>
</evidence>
<sequence length="737" mass="82629">PNKVTKYISIFSNSFVSADCHLVLTADSGTIHTPNFPGKHPNNITCIWNIKVQPGRFILLSFHVFDLESYRGKCIDLVEVKDGGRQTDELLGEYAGAFCNTVPPPNVITSSKNELRLWFYSDKTDAYQGFNATYTSQWEQGCGDFLSKSSGMISSPRFPDYPYPNSIQCDWTIIVPRGKFIRLAFSTFEVEFDCNDKCWCVDRLELWDGPEFNETKIGSLCRSAFPLIMSKSNRIRLRFITNTEGRFKGFSLSFTTSITPDCGGDISGLSGIITSPNYPESFPPFTDCIWRIKVPADRYISFRFEEFRAIDGTNPACSADSVEVREGYSKKAQVIGRYCLQSIPHVIVSRGHELYIHFRARSKAKSNLTRRFKGNFLSHTTACNESIGLQDGRVKNSQLSASSYYTLKLGHGQLHLYPQYGRIEGLYIWCSQLQPSKNIVREYLQIDLLNLTEVTAIATQGHHLQGSSYWGYVSSYEVQFNYNRNQWFTYNAENSSRLGFTEFKGNTDVEGIIINAFKSPILAKRIRIVPIGYQSNPVQLMCLRAELYGCTYDLGCGSVLSLDKPGKITVRGSDKKHKICRWLATPRSPLSNNIISFHFTYFDVPCHHGHVILNARNGGKKMTFCGADPPPVTSLPASSQITLEVKLDKGSNVWGIDLKYKTDFLGCGRVLDVSKSGTLSSPGYPLSYGHNQHCTWILNAHPGSKLTASFMGFNLQASNGTHCADFVQILDGSEGKQ</sequence>
<comment type="caution">
    <text evidence="6">The sequence shown here is derived from an EMBL/GenBank/DDBJ whole genome shotgun (WGS) entry which is preliminary data.</text>
</comment>
<dbReference type="SUPFAM" id="SSF49854">
    <property type="entry name" value="Spermadhesin, CUB domain"/>
    <property type="match status" value="5"/>
</dbReference>
<comment type="caution">
    <text evidence="3">Lacks conserved residue(s) required for the propagation of feature annotation.</text>
</comment>
<proteinExistence type="predicted"/>
<dbReference type="PANTHER" id="PTHR24251">
    <property type="entry name" value="OVOCHYMASE-RELATED"/>
    <property type="match status" value="1"/>
</dbReference>
<dbReference type="CDD" id="cd00057">
    <property type="entry name" value="FA58C"/>
    <property type="match status" value="1"/>
</dbReference>
<evidence type="ECO:0000313" key="7">
    <source>
        <dbReference type="Proteomes" id="UP001159405"/>
    </source>
</evidence>
<evidence type="ECO:0000313" key="6">
    <source>
        <dbReference type="EMBL" id="CAH3184106.1"/>
    </source>
</evidence>
<keyword evidence="1" id="KW-0677">Repeat</keyword>
<dbReference type="CDD" id="cd00041">
    <property type="entry name" value="CUB"/>
    <property type="match status" value="4"/>
</dbReference>
<feature type="disulfide bond" evidence="3">
    <location>
        <begin position="142"/>
        <end position="169"/>
    </location>
</feature>
<dbReference type="PANTHER" id="PTHR24251:SF40">
    <property type="entry name" value="CUB DOMAIN-CONTAINING PROTEIN"/>
    <property type="match status" value="1"/>
</dbReference>
<keyword evidence="2 3" id="KW-1015">Disulfide bond</keyword>
<evidence type="ECO:0008006" key="8">
    <source>
        <dbReference type="Google" id="ProtNLM"/>
    </source>
</evidence>
<evidence type="ECO:0000256" key="3">
    <source>
        <dbReference type="PROSITE-ProRule" id="PRU00059"/>
    </source>
</evidence>
<feature type="domain" description="F5/8 type C" evidence="5">
    <location>
        <begin position="383"/>
        <end position="550"/>
    </location>
</feature>
<organism evidence="6 7">
    <name type="scientific">Porites lobata</name>
    <dbReference type="NCBI Taxonomy" id="104759"/>
    <lineage>
        <taxon>Eukaryota</taxon>
        <taxon>Metazoa</taxon>
        <taxon>Cnidaria</taxon>
        <taxon>Anthozoa</taxon>
        <taxon>Hexacorallia</taxon>
        <taxon>Scleractinia</taxon>
        <taxon>Fungiina</taxon>
        <taxon>Poritidae</taxon>
        <taxon>Porites</taxon>
    </lineage>
</organism>
<dbReference type="InterPro" id="IPR000859">
    <property type="entry name" value="CUB_dom"/>
</dbReference>
<name>A0ABN8RZZ6_9CNID</name>
<dbReference type="EMBL" id="CALNXK010000375">
    <property type="protein sequence ID" value="CAH3184106.1"/>
    <property type="molecule type" value="Genomic_DNA"/>
</dbReference>
<protein>
    <recommendedName>
        <fullName evidence="8">Cubilin</fullName>
    </recommendedName>
</protein>
<feature type="domain" description="CUB" evidence="4">
    <location>
        <begin position="556"/>
        <end position="663"/>
    </location>
</feature>
<dbReference type="Gene3D" id="2.60.120.290">
    <property type="entry name" value="Spermadhesin, CUB domain"/>
    <property type="match status" value="5"/>
</dbReference>
<dbReference type="PROSITE" id="PS01180">
    <property type="entry name" value="CUB"/>
    <property type="match status" value="5"/>
</dbReference>
<feature type="domain" description="CUB" evidence="4">
    <location>
        <begin position="142"/>
        <end position="257"/>
    </location>
</feature>
<evidence type="ECO:0000256" key="1">
    <source>
        <dbReference type="ARBA" id="ARBA00022737"/>
    </source>
</evidence>
<dbReference type="InterPro" id="IPR008979">
    <property type="entry name" value="Galactose-bd-like_sf"/>
</dbReference>
<reference evidence="6 7" key="1">
    <citation type="submission" date="2022-05" db="EMBL/GenBank/DDBJ databases">
        <authorList>
            <consortium name="Genoscope - CEA"/>
            <person name="William W."/>
        </authorList>
    </citation>
    <scope>NUCLEOTIDE SEQUENCE [LARGE SCALE GENOMIC DNA]</scope>
</reference>
<dbReference type="InterPro" id="IPR035914">
    <property type="entry name" value="Sperma_CUB_dom_sf"/>
</dbReference>
<dbReference type="PROSITE" id="PS50022">
    <property type="entry name" value="FA58C_3"/>
    <property type="match status" value="1"/>
</dbReference>
<feature type="disulfide bond" evidence="3">
    <location>
        <begin position="667"/>
        <end position="694"/>
    </location>
</feature>
<evidence type="ECO:0000256" key="2">
    <source>
        <dbReference type="ARBA" id="ARBA00023157"/>
    </source>
</evidence>